<proteinExistence type="predicted"/>
<comment type="caution">
    <text evidence="2">The sequence shown here is derived from an EMBL/GenBank/DDBJ whole genome shotgun (WGS) entry which is preliminary data.</text>
</comment>
<reference evidence="2" key="2">
    <citation type="submission" date="2023-03" db="EMBL/GenBank/DDBJ databases">
        <authorList>
            <person name="Inwood S.N."/>
            <person name="Skelly J.G."/>
            <person name="Guhlin J."/>
            <person name="Harrop T.W.R."/>
            <person name="Goldson S.G."/>
            <person name="Dearden P.K."/>
        </authorList>
    </citation>
    <scope>NUCLEOTIDE SEQUENCE</scope>
    <source>
        <strain evidence="2">Irish</strain>
        <tissue evidence="2">Whole body</tissue>
    </source>
</reference>
<protein>
    <submittedName>
        <fullName evidence="2">Uncharacterized protein</fullName>
    </submittedName>
</protein>
<dbReference type="Proteomes" id="UP001168990">
    <property type="component" value="Unassembled WGS sequence"/>
</dbReference>
<name>A0AA39C626_9HYME</name>
<dbReference type="EMBL" id="JAQQBS010001424">
    <property type="protein sequence ID" value="KAK0158590.1"/>
    <property type="molecule type" value="Genomic_DNA"/>
</dbReference>
<organism evidence="2 3">
    <name type="scientific">Microctonus aethiopoides</name>
    <dbReference type="NCBI Taxonomy" id="144406"/>
    <lineage>
        <taxon>Eukaryota</taxon>
        <taxon>Metazoa</taxon>
        <taxon>Ecdysozoa</taxon>
        <taxon>Arthropoda</taxon>
        <taxon>Hexapoda</taxon>
        <taxon>Insecta</taxon>
        <taxon>Pterygota</taxon>
        <taxon>Neoptera</taxon>
        <taxon>Endopterygota</taxon>
        <taxon>Hymenoptera</taxon>
        <taxon>Apocrita</taxon>
        <taxon>Ichneumonoidea</taxon>
        <taxon>Braconidae</taxon>
        <taxon>Euphorinae</taxon>
        <taxon>Microctonus</taxon>
    </lineage>
</organism>
<evidence type="ECO:0000256" key="1">
    <source>
        <dbReference type="SAM" id="MobiDB-lite"/>
    </source>
</evidence>
<feature type="compositionally biased region" description="Polar residues" evidence="1">
    <location>
        <begin position="70"/>
        <end position="86"/>
    </location>
</feature>
<dbReference type="AlphaFoldDB" id="A0AA39C626"/>
<feature type="region of interest" description="Disordered" evidence="1">
    <location>
        <begin position="56"/>
        <end position="87"/>
    </location>
</feature>
<evidence type="ECO:0000313" key="2">
    <source>
        <dbReference type="EMBL" id="KAK0158590.1"/>
    </source>
</evidence>
<gene>
    <name evidence="2" type="ORF">PV328_009569</name>
</gene>
<accession>A0AA39C626</accession>
<keyword evidence="3" id="KW-1185">Reference proteome</keyword>
<sequence>MVVKEKTTPSKERCSNNKSILIVNNTEQIEKFKIANGEEKLNKRKGCSFKAIKQRMTSRTNRYEKDTDVSKMSMNPSVKHSSSSTVVDKIHDSSIDQTTVKNREASEKYLATNNDDDKRVVKLKPIKNRTNDNATCSIRCTSENLQVNRNKKTQNKCQRQRRVYCFLTENFVQGFT</sequence>
<evidence type="ECO:0000313" key="3">
    <source>
        <dbReference type="Proteomes" id="UP001168990"/>
    </source>
</evidence>
<reference evidence="2" key="1">
    <citation type="journal article" date="2023" name="bioRxiv">
        <title>Scaffold-level genome assemblies of two parasitoid biocontrol wasps reveal the parthenogenesis mechanism and an associated novel virus.</title>
        <authorList>
            <person name="Inwood S."/>
            <person name="Skelly J."/>
            <person name="Guhlin J."/>
            <person name="Harrop T."/>
            <person name="Goldson S."/>
            <person name="Dearden P."/>
        </authorList>
    </citation>
    <scope>NUCLEOTIDE SEQUENCE</scope>
    <source>
        <strain evidence="2">Irish</strain>
        <tissue evidence="2">Whole body</tissue>
    </source>
</reference>